<gene>
    <name evidence="1" type="ORF">BD01_0028</name>
</gene>
<organism evidence="1 2">
    <name type="scientific">Thermococcus nautili</name>
    <dbReference type="NCBI Taxonomy" id="195522"/>
    <lineage>
        <taxon>Archaea</taxon>
        <taxon>Methanobacteriati</taxon>
        <taxon>Methanobacteriota</taxon>
        <taxon>Thermococci</taxon>
        <taxon>Thermococcales</taxon>
        <taxon>Thermococcaceae</taxon>
        <taxon>Thermococcus</taxon>
    </lineage>
</organism>
<proteinExistence type="predicted"/>
<reference evidence="1 2" key="1">
    <citation type="submission" date="2014-02" db="EMBL/GenBank/DDBJ databases">
        <title>Genome Sequence of an Hyperthermophilic Archaeon, Thermococcus nautili 30-1, producing viral vesicles.</title>
        <authorList>
            <person name="Oberto J."/>
            <person name="Gaudin M."/>
            <person name="Cossu M."/>
            <person name="Gorlas A."/>
            <person name="Slesarev A."/>
            <person name="Marguet E."/>
            <person name="Forterre P."/>
        </authorList>
    </citation>
    <scope>NUCLEOTIDE SEQUENCE [LARGE SCALE GENOMIC DNA]</scope>
    <source>
        <strain evidence="1 2">30-1</strain>
    </source>
</reference>
<sequence>MRVGELHGYPISVEVFLRDGELTMMPSVYTHERGWMKFGEAPGTALLEWLLLLPVGHHEGSYVPPVPLRWKFRTARDYVCIAGACMGWDKLLKESLTMAYRFLRDYAGKINRLLLKSGHRPIDYRELGNAYRMAREVYRKRYGEPWFLLRPKFRGRVLEFWIDFSTHDSCDLEYAWGELRVTGIPLGSWHIDVQEGACVDFYGFVQELLDVACSIVRGHRELHVYNLEDALDENLPVREDSLIIRTSLFFQFLDFYFEVPRERNVVRIHLVNNMGDWFPRAKTVEVPLSDFIRDVIELGRWYFENFEVFWKVEETISKSTKVDYYTTLMNVYLSTLGTMKKRRGKERVPGPLTKRYRAWTIWCRDDELPVEVGGRTFKLRELTSEPFKLVDEIKAELTKIYGRYRNPFLERGDTFEIRLKASLKDLPGSELVLTLERYHKGTYQLVKIRVL</sequence>
<dbReference type="Proteomes" id="UP000019434">
    <property type="component" value="Chromosome"/>
</dbReference>
<name>W8NYY9_9EURY</name>
<dbReference type="RefSeq" id="WP_042688673.1">
    <property type="nucleotide sequence ID" value="NZ_CP007264.1"/>
</dbReference>
<protein>
    <submittedName>
        <fullName evidence="1">Uncharacterized protein</fullName>
    </submittedName>
</protein>
<dbReference type="EMBL" id="CP007264">
    <property type="protein sequence ID" value="AHL21661.1"/>
    <property type="molecule type" value="Genomic_DNA"/>
</dbReference>
<dbReference type="HOGENOM" id="CLU_606390_0_0_2"/>
<dbReference type="OrthoDB" id="374001at2157"/>
<accession>W8NYY9</accession>
<evidence type="ECO:0000313" key="2">
    <source>
        <dbReference type="Proteomes" id="UP000019434"/>
    </source>
</evidence>
<keyword evidence="2" id="KW-1185">Reference proteome</keyword>
<dbReference type="AlphaFoldDB" id="W8NYY9"/>
<evidence type="ECO:0000313" key="1">
    <source>
        <dbReference type="EMBL" id="AHL21661.1"/>
    </source>
</evidence>
<dbReference type="STRING" id="195522.BD01_0028"/>
<dbReference type="KEGG" id="tnu:BD01_0028"/>
<dbReference type="GeneID" id="24958550"/>